<evidence type="ECO:0000256" key="1">
    <source>
        <dbReference type="SAM" id="Phobius"/>
    </source>
</evidence>
<protein>
    <submittedName>
        <fullName evidence="2">Uncharacterized protein</fullName>
    </submittedName>
</protein>
<keyword evidence="3" id="KW-1185">Reference proteome</keyword>
<gene>
    <name evidence="2" type="ORF">ACFO3O_21340</name>
</gene>
<feature type="transmembrane region" description="Helical" evidence="1">
    <location>
        <begin position="241"/>
        <end position="267"/>
    </location>
</feature>
<dbReference type="Proteomes" id="UP001596043">
    <property type="component" value="Unassembled WGS sequence"/>
</dbReference>
<keyword evidence="1" id="KW-1133">Transmembrane helix</keyword>
<sequence>MLDTLSRNIIYGNTYCSLEHTGTDTHGKIIILICKQQKGELKLISKESVSSIEGVKEFQPKLRYAHLVINNNQVLQKTIETINTLSDTVLLNQTFPNIDLEAFYHEIIRSKEKAYVYICRKSYIDSLHKEYESQSIFITHWSLGSTPLVSLLPFLKRESQIQSPTTTLKLKEGEITSIDRMASENYPNETYDVTGLQIDGEYINGLGSIIKTIAGVDEKYVSNNFETKEKEQQSYFKQHRLFTIGLPLAIGVLFTIFLVNFLFYSYYYDEVAVLQEIGSTNTLQKKLLVKKDSIVDQKQKLFEDVIASASSSASYCIDEIIQEMPETILLEGLQYHPLQKKIRKNKIVEIEENTIVITGETSENADLSSWISSLENLEFTDSVSIDNLEEKGKNIRFSIALLIKA</sequence>
<dbReference type="EMBL" id="JBHSFV010000020">
    <property type="protein sequence ID" value="MFC4636465.1"/>
    <property type="molecule type" value="Genomic_DNA"/>
</dbReference>
<proteinExistence type="predicted"/>
<keyword evidence="1" id="KW-0812">Transmembrane</keyword>
<dbReference type="RefSeq" id="WP_379982686.1">
    <property type="nucleotide sequence ID" value="NZ_JBHSFV010000020.1"/>
</dbReference>
<evidence type="ECO:0000313" key="3">
    <source>
        <dbReference type="Proteomes" id="UP001596043"/>
    </source>
</evidence>
<organism evidence="2 3">
    <name type="scientific">Dokdonia ponticola</name>
    <dbReference type="NCBI Taxonomy" id="2041041"/>
    <lineage>
        <taxon>Bacteria</taxon>
        <taxon>Pseudomonadati</taxon>
        <taxon>Bacteroidota</taxon>
        <taxon>Flavobacteriia</taxon>
        <taxon>Flavobacteriales</taxon>
        <taxon>Flavobacteriaceae</taxon>
        <taxon>Dokdonia</taxon>
    </lineage>
</organism>
<reference evidence="3" key="1">
    <citation type="journal article" date="2019" name="Int. J. Syst. Evol. Microbiol.">
        <title>The Global Catalogue of Microorganisms (GCM) 10K type strain sequencing project: providing services to taxonomists for standard genome sequencing and annotation.</title>
        <authorList>
            <consortium name="The Broad Institute Genomics Platform"/>
            <consortium name="The Broad Institute Genome Sequencing Center for Infectious Disease"/>
            <person name="Wu L."/>
            <person name="Ma J."/>
        </authorList>
    </citation>
    <scope>NUCLEOTIDE SEQUENCE [LARGE SCALE GENOMIC DNA]</scope>
    <source>
        <strain evidence="3">YJ-61-S</strain>
    </source>
</reference>
<name>A0ABV9I2W4_9FLAO</name>
<accession>A0ABV9I2W4</accession>
<evidence type="ECO:0000313" key="2">
    <source>
        <dbReference type="EMBL" id="MFC4636465.1"/>
    </source>
</evidence>
<keyword evidence="1" id="KW-0472">Membrane</keyword>
<comment type="caution">
    <text evidence="2">The sequence shown here is derived from an EMBL/GenBank/DDBJ whole genome shotgun (WGS) entry which is preliminary data.</text>
</comment>